<reference evidence="2" key="1">
    <citation type="journal article" date="2019" name="Int. J. Syst. Evol. Microbiol.">
        <title>The Global Catalogue of Microorganisms (GCM) 10K type strain sequencing project: providing services to taxonomists for standard genome sequencing and annotation.</title>
        <authorList>
            <consortium name="The Broad Institute Genomics Platform"/>
            <consortium name="The Broad Institute Genome Sequencing Center for Infectious Disease"/>
            <person name="Wu L."/>
            <person name="Ma J."/>
        </authorList>
    </citation>
    <scope>NUCLEOTIDE SEQUENCE [LARGE SCALE GENOMIC DNA]</scope>
    <source>
        <strain evidence="2">CGMCC 4.7177</strain>
    </source>
</reference>
<dbReference type="InterPro" id="IPR016024">
    <property type="entry name" value="ARM-type_fold"/>
</dbReference>
<dbReference type="Gene3D" id="1.25.10.10">
    <property type="entry name" value="Leucine-rich Repeat Variant"/>
    <property type="match status" value="1"/>
</dbReference>
<dbReference type="Proteomes" id="UP001595839">
    <property type="component" value="Unassembled WGS sequence"/>
</dbReference>
<name>A0ABV9AHI4_9ACTN</name>
<dbReference type="SUPFAM" id="SSF48371">
    <property type="entry name" value="ARM repeat"/>
    <property type="match status" value="1"/>
</dbReference>
<dbReference type="EMBL" id="JBHSFK010000003">
    <property type="protein sequence ID" value="MFC4498902.1"/>
    <property type="molecule type" value="Genomic_DNA"/>
</dbReference>
<dbReference type="InterPro" id="IPR011989">
    <property type="entry name" value="ARM-like"/>
</dbReference>
<sequence length="487" mass="52125">MNWSIGDGEAAAVRLAGGAALREVLPGDDPSAWTALDAGVRQTTWSPDGDGWSPAWERTEGGRALVGVLRRRVPVRAAPSLTESQLALALCHRDGRFRQAALGQAAEHPGLLPLVVVRCSDWAPQLCEPARERLAQVLDAETAVPLMPLILRIGGRGRGGFAADLADGLLRAAPPETLAPLYTDPGRAVRRYAYRLAVDEGFLSPAELARAAARDSDAVVRSLCADAALAAVSDDGGAYDDVLEPLLAARGPRARAAGVTALRRAGRPERAVGFLGDRSGLVRACARYVVRQYGGDPLTWYRERCAEPEGPAPGAVIGLAESGGREDAELLRPLLGHPSAGVRARAVAGLRILDVTDVRRLRPLLDDPAPGVVREVTAALLPSAERLDEAELTARLADPWPRHVRVAAFRLLDARGGLARLRAAVGSLDDPDVRIRHWAQQSVQGWHAPADLPREAAAEVGELLDRARHLFSEYVLTRRKWEAGLRG</sequence>
<proteinExistence type="predicted"/>
<keyword evidence="2" id="KW-1185">Reference proteome</keyword>
<dbReference type="RefSeq" id="WP_381179836.1">
    <property type="nucleotide sequence ID" value="NZ_JBHSFK010000003.1"/>
</dbReference>
<comment type="caution">
    <text evidence="1">The sequence shown here is derived from an EMBL/GenBank/DDBJ whole genome shotgun (WGS) entry which is preliminary data.</text>
</comment>
<evidence type="ECO:0000313" key="2">
    <source>
        <dbReference type="Proteomes" id="UP001595839"/>
    </source>
</evidence>
<gene>
    <name evidence="1" type="ORF">ACFPIH_05100</name>
</gene>
<protein>
    <submittedName>
        <fullName evidence="1">HEAT repeat domain-containing protein</fullName>
    </submittedName>
</protein>
<organism evidence="1 2">
    <name type="scientific">Streptomyces vulcanius</name>
    <dbReference type="NCBI Taxonomy" id="1441876"/>
    <lineage>
        <taxon>Bacteria</taxon>
        <taxon>Bacillati</taxon>
        <taxon>Actinomycetota</taxon>
        <taxon>Actinomycetes</taxon>
        <taxon>Kitasatosporales</taxon>
        <taxon>Streptomycetaceae</taxon>
        <taxon>Streptomyces</taxon>
    </lineage>
</organism>
<accession>A0ABV9AHI4</accession>
<evidence type="ECO:0000313" key="1">
    <source>
        <dbReference type="EMBL" id="MFC4498902.1"/>
    </source>
</evidence>